<keyword evidence="6 10" id="KW-1133">Transmembrane helix</keyword>
<dbReference type="AlphaFoldDB" id="A0A6P8NQB9"/>
<dbReference type="Pfam" id="PF00041">
    <property type="entry name" value="fn3"/>
    <property type="match status" value="1"/>
</dbReference>
<dbReference type="RefSeq" id="XP_033772924.1">
    <property type="nucleotide sequence ID" value="XM_033917033.1"/>
</dbReference>
<feature type="domain" description="Fibronectin type-III" evidence="12">
    <location>
        <begin position="125"/>
        <end position="216"/>
    </location>
</feature>
<keyword evidence="4 11" id="KW-0732">Signal</keyword>
<evidence type="ECO:0000256" key="1">
    <source>
        <dbReference type="ARBA" id="ARBA00004479"/>
    </source>
</evidence>
<dbReference type="InParanoid" id="A0A6P8NQB9"/>
<evidence type="ECO:0000313" key="13">
    <source>
        <dbReference type="Proteomes" id="UP000515159"/>
    </source>
</evidence>
<keyword evidence="9" id="KW-0325">Glycoprotein</keyword>
<dbReference type="InterPro" id="IPR003961">
    <property type="entry name" value="FN3_dom"/>
</dbReference>
<proteinExistence type="inferred from homology"/>
<dbReference type="GO" id="GO:0005886">
    <property type="term" value="C:plasma membrane"/>
    <property type="evidence" value="ECO:0007669"/>
    <property type="project" value="UniProtKB-ARBA"/>
</dbReference>
<feature type="domain" description="Fibronectin type-III" evidence="12">
    <location>
        <begin position="520"/>
        <end position="615"/>
    </location>
</feature>
<dbReference type="InterPro" id="IPR052672">
    <property type="entry name" value="Type1_Cytokine_Rcpt_Type2"/>
</dbReference>
<keyword evidence="7 10" id="KW-0472">Membrane</keyword>
<sequence length="881" mass="100399">MDYCLFFWEVALVFHMLLYKNSEGLLTCNGHVWTEPAPVVQMGSNISIFCTSTKYTHCSQRAFVFFLNNEMYKGPLHCINDTTVQLQLHDVEIPIYTIICKVKPNGSNRELVCGMTISSGYPPDSPTNLTCVILENSFYMTCTWNRGKNTHIKTNYTVHLRSLQTNEEQLFLVKNNITIIAINELQDYTQYIVWIEAQNALGMATSDLLQFQLHEIVIPIAPIITKVESIDNSTSHPLIRWEKKTSIQNVHCEIRYKAAQLPTWSVIKGSEMLSINPLQLRNSLEPYTEYEFQAHCGQKSGKKYWSEWSASFKHTTPELAPSGMLDVWRFLGLTYTNGSHEVTVLIKPLSPEVARGIISKYEIFYEDHGYKTISKFCKTSELQCRIVVSQTVHTINVIAHNSQGTSKPAKLPVQLDYNRNDSLLPPRNMRVISAAQNEILITWESLEKFILWFILEWISTACENQEGNFSWKKVPKNQTSIYIQEFIEPRECIRISLYAIYSNGISKPCTGYGFSVEDKPIKGPDIILQQVVGDKVYIEWEDIPVCTQRGFITNYTIYLRNNNDFYSKYVVNVSKKQWIFENLSPGIDYAVYITASTAAGEGPQGTIRVITLDRDGSDTTVLVGVVLIAPMLIFLFVLVSNERICKRIKIILLSWMPTWFFEDFPNMKNSTAITSLKARNECIPLRFIPPVSYDEDPVIMEVQEIVVQEEHNSRDTAKDHQSLDNSENTLFVDTPSADLPAQASGYKPQISAIKNVAPFSDRTPHSISDAAEIMQSLENLWLKSDTSPLPSLWSYECGNNLCSFSERELTDPLSLTRAENYVPLEHKWGKQVSGDTVEEQTLLPDEMVVCLTSVNEESLDTKSYVTQGNWNLYQQETISVK</sequence>
<evidence type="ECO:0000256" key="6">
    <source>
        <dbReference type="ARBA" id="ARBA00022989"/>
    </source>
</evidence>
<dbReference type="PANTHER" id="PTHR48423:SF2">
    <property type="entry name" value="INTERLEUKIN-12 RECEPTOR SUBUNIT BETA-2"/>
    <property type="match status" value="1"/>
</dbReference>
<evidence type="ECO:0000256" key="9">
    <source>
        <dbReference type="ARBA" id="ARBA00023180"/>
    </source>
</evidence>
<dbReference type="InterPro" id="IPR013783">
    <property type="entry name" value="Ig-like_fold"/>
</dbReference>
<dbReference type="PROSITE" id="PS50853">
    <property type="entry name" value="FN3"/>
    <property type="match status" value="3"/>
</dbReference>
<dbReference type="OrthoDB" id="9897281at2759"/>
<dbReference type="Gene3D" id="2.60.40.10">
    <property type="entry name" value="Immunoglobulins"/>
    <property type="match status" value="6"/>
</dbReference>
<keyword evidence="5" id="KW-0677">Repeat</keyword>
<reference evidence="14" key="1">
    <citation type="submission" date="2025-08" db="UniProtKB">
        <authorList>
            <consortium name="RefSeq"/>
        </authorList>
    </citation>
    <scope>IDENTIFICATION</scope>
</reference>
<keyword evidence="13" id="KW-1185">Reference proteome</keyword>
<feature type="transmembrane region" description="Helical" evidence="10">
    <location>
        <begin position="621"/>
        <end position="639"/>
    </location>
</feature>
<keyword evidence="8" id="KW-0675">Receptor</keyword>
<dbReference type="FunFam" id="2.60.40.10:FF:000465">
    <property type="entry name" value="Granulocyte colony-stimulating factor receptor"/>
    <property type="match status" value="1"/>
</dbReference>
<evidence type="ECO:0000256" key="3">
    <source>
        <dbReference type="ARBA" id="ARBA00022692"/>
    </source>
</evidence>
<feature type="chain" id="PRO_5027613117" evidence="11">
    <location>
        <begin position="25"/>
        <end position="881"/>
    </location>
</feature>
<dbReference type="CDD" id="cd00063">
    <property type="entry name" value="FN3"/>
    <property type="match status" value="3"/>
</dbReference>
<accession>A0A6P8NQB9</accession>
<dbReference type="FunCoup" id="A0A6P8NQB9">
    <property type="interactions" value="267"/>
</dbReference>
<name>A0A6P8NQB9_GEOSA</name>
<dbReference type="InterPro" id="IPR036116">
    <property type="entry name" value="FN3_sf"/>
</dbReference>
<dbReference type="PANTHER" id="PTHR48423">
    <property type="entry name" value="INTERLEUKIN-27 RECEPTOR SUBUNIT ALPHA"/>
    <property type="match status" value="1"/>
</dbReference>
<feature type="signal peptide" evidence="11">
    <location>
        <begin position="1"/>
        <end position="24"/>
    </location>
</feature>
<organism evidence="13 14">
    <name type="scientific">Geotrypetes seraphini</name>
    <name type="common">Gaboon caecilian</name>
    <name type="synonym">Caecilia seraphini</name>
    <dbReference type="NCBI Taxonomy" id="260995"/>
    <lineage>
        <taxon>Eukaryota</taxon>
        <taxon>Metazoa</taxon>
        <taxon>Chordata</taxon>
        <taxon>Craniata</taxon>
        <taxon>Vertebrata</taxon>
        <taxon>Euteleostomi</taxon>
        <taxon>Amphibia</taxon>
        <taxon>Gymnophiona</taxon>
        <taxon>Geotrypetes</taxon>
    </lineage>
</organism>
<evidence type="ECO:0000256" key="10">
    <source>
        <dbReference type="SAM" id="Phobius"/>
    </source>
</evidence>
<evidence type="ECO:0000256" key="2">
    <source>
        <dbReference type="ARBA" id="ARBA00008921"/>
    </source>
</evidence>
<evidence type="ECO:0000256" key="5">
    <source>
        <dbReference type="ARBA" id="ARBA00022737"/>
    </source>
</evidence>
<feature type="domain" description="Fibronectin type-III" evidence="12">
    <location>
        <begin position="425"/>
        <end position="519"/>
    </location>
</feature>
<comment type="similarity">
    <text evidence="2">Belongs to the type I cytokine receptor family. Type 2 subfamily.</text>
</comment>
<dbReference type="GeneID" id="117346864"/>
<protein>
    <submittedName>
        <fullName evidence="14">Interleukin-23 receptor-like isoform X1</fullName>
    </submittedName>
</protein>
<evidence type="ECO:0000259" key="12">
    <source>
        <dbReference type="PROSITE" id="PS50853"/>
    </source>
</evidence>
<dbReference type="SMART" id="SM00060">
    <property type="entry name" value="FN3"/>
    <property type="match status" value="4"/>
</dbReference>
<evidence type="ECO:0000256" key="8">
    <source>
        <dbReference type="ARBA" id="ARBA00023170"/>
    </source>
</evidence>
<evidence type="ECO:0000256" key="7">
    <source>
        <dbReference type="ARBA" id="ARBA00023136"/>
    </source>
</evidence>
<dbReference type="SUPFAM" id="SSF49265">
    <property type="entry name" value="Fibronectin type III"/>
    <property type="match status" value="3"/>
</dbReference>
<gene>
    <name evidence="14" type="primary">LOC117346864</name>
</gene>
<dbReference type="Proteomes" id="UP000515159">
    <property type="component" value="Chromosome 12"/>
</dbReference>
<evidence type="ECO:0000313" key="14">
    <source>
        <dbReference type="RefSeq" id="XP_033772924.1"/>
    </source>
</evidence>
<evidence type="ECO:0000256" key="4">
    <source>
        <dbReference type="ARBA" id="ARBA00022729"/>
    </source>
</evidence>
<evidence type="ECO:0000256" key="11">
    <source>
        <dbReference type="SAM" id="SignalP"/>
    </source>
</evidence>
<dbReference type="KEGG" id="gsh:117346864"/>
<keyword evidence="3 10" id="KW-0812">Transmembrane</keyword>
<comment type="subcellular location">
    <subcellularLocation>
        <location evidence="1">Membrane</location>
        <topology evidence="1">Single-pass type I membrane protein</topology>
    </subcellularLocation>
</comment>